<comment type="subcellular location">
    <subcellularLocation>
        <location evidence="1">Nucleus</location>
    </subcellularLocation>
</comment>
<dbReference type="GO" id="GO:0005634">
    <property type="term" value="C:nucleus"/>
    <property type="evidence" value="ECO:0007669"/>
    <property type="project" value="UniProtKB-SubCell"/>
</dbReference>
<dbReference type="OrthoDB" id="10261408at2759"/>
<dbReference type="PROSITE" id="PS00463">
    <property type="entry name" value="ZN2_CY6_FUNGAL_1"/>
    <property type="match status" value="1"/>
</dbReference>
<evidence type="ECO:0000259" key="4">
    <source>
        <dbReference type="PROSITE" id="PS50048"/>
    </source>
</evidence>
<protein>
    <recommendedName>
        <fullName evidence="4">Zn(2)-C6 fungal-type domain-containing protein</fullName>
    </recommendedName>
</protein>
<evidence type="ECO:0000256" key="1">
    <source>
        <dbReference type="ARBA" id="ARBA00004123"/>
    </source>
</evidence>
<dbReference type="InterPro" id="IPR036864">
    <property type="entry name" value="Zn2-C6_fun-type_DNA-bd_sf"/>
</dbReference>
<keyword evidence="3" id="KW-0539">Nucleus</keyword>
<evidence type="ECO:0000256" key="3">
    <source>
        <dbReference type="ARBA" id="ARBA00023242"/>
    </source>
</evidence>
<sequence length="113" mass="12651">MKRSSSLVPGHERSPFQQPVSCQSCRTRKLKCNRGRPCFNCSSRDFDCVYLSDQRQPSRLPVQTAGPGINVSHSCERDCSALRERVRRLKAAVFGADEAEVVQKISTSARSIH</sequence>
<keyword evidence="2" id="KW-0479">Metal-binding</keyword>
<organism evidence="5 6">
    <name type="scientific">Hyaloscypha hepaticicola</name>
    <dbReference type="NCBI Taxonomy" id="2082293"/>
    <lineage>
        <taxon>Eukaryota</taxon>
        <taxon>Fungi</taxon>
        <taxon>Dikarya</taxon>
        <taxon>Ascomycota</taxon>
        <taxon>Pezizomycotina</taxon>
        <taxon>Leotiomycetes</taxon>
        <taxon>Helotiales</taxon>
        <taxon>Hyaloscyphaceae</taxon>
        <taxon>Hyaloscypha</taxon>
    </lineage>
</organism>
<proteinExistence type="predicted"/>
<evidence type="ECO:0000256" key="2">
    <source>
        <dbReference type="ARBA" id="ARBA00022723"/>
    </source>
</evidence>
<evidence type="ECO:0000313" key="5">
    <source>
        <dbReference type="EMBL" id="PMD20687.1"/>
    </source>
</evidence>
<dbReference type="InterPro" id="IPR001138">
    <property type="entry name" value="Zn2Cys6_DnaBD"/>
</dbReference>
<reference evidence="5 6" key="1">
    <citation type="submission" date="2016-05" db="EMBL/GenBank/DDBJ databases">
        <title>A degradative enzymes factory behind the ericoid mycorrhizal symbiosis.</title>
        <authorList>
            <consortium name="DOE Joint Genome Institute"/>
            <person name="Martino E."/>
            <person name="Morin E."/>
            <person name="Grelet G."/>
            <person name="Kuo A."/>
            <person name="Kohler A."/>
            <person name="Daghino S."/>
            <person name="Barry K."/>
            <person name="Choi C."/>
            <person name="Cichocki N."/>
            <person name="Clum A."/>
            <person name="Copeland A."/>
            <person name="Hainaut M."/>
            <person name="Haridas S."/>
            <person name="Labutti K."/>
            <person name="Lindquist E."/>
            <person name="Lipzen A."/>
            <person name="Khouja H.-R."/>
            <person name="Murat C."/>
            <person name="Ohm R."/>
            <person name="Olson A."/>
            <person name="Spatafora J."/>
            <person name="Veneault-Fourrey C."/>
            <person name="Henrissat B."/>
            <person name="Grigoriev I."/>
            <person name="Martin F."/>
            <person name="Perotto S."/>
        </authorList>
    </citation>
    <scope>NUCLEOTIDE SEQUENCE [LARGE SCALE GENOMIC DNA]</scope>
    <source>
        <strain evidence="5 6">UAMH 7357</strain>
    </source>
</reference>
<dbReference type="SMART" id="SM00066">
    <property type="entry name" value="GAL4"/>
    <property type="match status" value="1"/>
</dbReference>
<evidence type="ECO:0000313" key="6">
    <source>
        <dbReference type="Proteomes" id="UP000235672"/>
    </source>
</evidence>
<feature type="domain" description="Zn(2)-C6 fungal-type" evidence="4">
    <location>
        <begin position="21"/>
        <end position="50"/>
    </location>
</feature>
<dbReference type="Gene3D" id="4.10.240.10">
    <property type="entry name" value="Zn(2)-C6 fungal-type DNA-binding domain"/>
    <property type="match status" value="1"/>
</dbReference>
<dbReference type="GO" id="GO:0008270">
    <property type="term" value="F:zinc ion binding"/>
    <property type="evidence" value="ECO:0007669"/>
    <property type="project" value="InterPro"/>
</dbReference>
<accession>A0A2J6Q343</accession>
<dbReference type="GO" id="GO:0000981">
    <property type="term" value="F:DNA-binding transcription factor activity, RNA polymerase II-specific"/>
    <property type="evidence" value="ECO:0007669"/>
    <property type="project" value="InterPro"/>
</dbReference>
<dbReference type="PANTHER" id="PTHR31001">
    <property type="entry name" value="UNCHARACTERIZED TRANSCRIPTIONAL REGULATORY PROTEIN"/>
    <property type="match status" value="1"/>
</dbReference>
<dbReference type="STRING" id="1745343.A0A2J6Q343"/>
<name>A0A2J6Q343_9HELO</name>
<dbReference type="PROSITE" id="PS50048">
    <property type="entry name" value="ZN2_CY6_FUNGAL_2"/>
    <property type="match status" value="1"/>
</dbReference>
<dbReference type="Pfam" id="PF00172">
    <property type="entry name" value="Zn_clus"/>
    <property type="match status" value="1"/>
</dbReference>
<dbReference type="InterPro" id="IPR050613">
    <property type="entry name" value="Sec_Metabolite_Reg"/>
</dbReference>
<dbReference type="PANTHER" id="PTHR31001:SF50">
    <property type="entry name" value="ZN(II)2CYS6 TRANSCRIPTION FACTOR (EUROFUNG)"/>
    <property type="match status" value="1"/>
</dbReference>
<dbReference type="CDD" id="cd00067">
    <property type="entry name" value="GAL4"/>
    <property type="match status" value="1"/>
</dbReference>
<dbReference type="Proteomes" id="UP000235672">
    <property type="component" value="Unassembled WGS sequence"/>
</dbReference>
<dbReference type="SUPFAM" id="SSF57701">
    <property type="entry name" value="Zn2/Cys6 DNA-binding domain"/>
    <property type="match status" value="1"/>
</dbReference>
<keyword evidence="6" id="KW-1185">Reference proteome</keyword>
<dbReference type="AlphaFoldDB" id="A0A2J6Q343"/>
<gene>
    <name evidence="5" type="ORF">NA56DRAFT_172083</name>
</gene>
<dbReference type="EMBL" id="KZ613484">
    <property type="protein sequence ID" value="PMD20687.1"/>
    <property type="molecule type" value="Genomic_DNA"/>
</dbReference>